<proteinExistence type="predicted"/>
<organism>
    <name type="scientific">Culex quinquefasciatus</name>
    <name type="common">Southern house mosquito</name>
    <name type="synonym">Culex pungens</name>
    <dbReference type="NCBI Taxonomy" id="7176"/>
    <lineage>
        <taxon>Eukaryota</taxon>
        <taxon>Metazoa</taxon>
        <taxon>Ecdysozoa</taxon>
        <taxon>Arthropoda</taxon>
        <taxon>Hexapoda</taxon>
        <taxon>Insecta</taxon>
        <taxon>Pterygota</taxon>
        <taxon>Neoptera</taxon>
        <taxon>Endopterygota</taxon>
        <taxon>Diptera</taxon>
        <taxon>Nematocera</taxon>
        <taxon>Culicoidea</taxon>
        <taxon>Culicidae</taxon>
        <taxon>Culicinae</taxon>
        <taxon>Culicini</taxon>
        <taxon>Culex</taxon>
        <taxon>Culex</taxon>
    </lineage>
</organism>
<dbReference type="VEuPathDB" id="VectorBase:CPIJ014367"/>
<keyword evidence="3" id="KW-1185">Reference proteome</keyword>
<dbReference type="AlphaFoldDB" id="B0X4R3"/>
<protein>
    <submittedName>
        <fullName evidence="1 2">Pre-mRNA splicing factor prp17</fullName>
    </submittedName>
</protein>
<evidence type="ECO:0000313" key="1">
    <source>
        <dbReference type="EMBL" id="EDS40480.1"/>
    </source>
</evidence>
<accession>B0X4R3</accession>
<name>B0X4R3_CULQU</name>
<dbReference type="KEGG" id="cqu:CpipJ_CPIJ014367"/>
<sequence length="185" mass="21452">MMATKQRRNRMTEDKPNEYMLHNKDLETILCDRFCIAARCRSQSGPMWCPEQCFLLVAGTSDVRLDLWWGTCSSDFVQEYERHLGALLTTSDDGMAWRRQSLHLFHEKYEQLSAYVSWSESTWRFYWFNSGSLADQQYRRVLILEFLLLLADTNSFVEGGPLLNLDREDSIAYAGGVLQGRATPS</sequence>
<dbReference type="InParanoid" id="B0X4R3"/>
<dbReference type="HOGENOM" id="CLU_1462720_0_0_1"/>
<reference evidence="1" key="1">
    <citation type="submission" date="2007-03" db="EMBL/GenBank/DDBJ databases">
        <title>Annotation of Culex pipiens quinquefasciatus.</title>
        <authorList>
            <consortium name="The Broad Institute Genome Sequencing Platform"/>
            <person name="Atkinson P.W."/>
            <person name="Hemingway J."/>
            <person name="Christensen B.M."/>
            <person name="Higgs S."/>
            <person name="Kodira C."/>
            <person name="Hannick L."/>
            <person name="Megy K."/>
            <person name="O'Leary S."/>
            <person name="Pearson M."/>
            <person name="Haas B.J."/>
            <person name="Mauceli E."/>
            <person name="Wortman J.R."/>
            <person name="Lee N.H."/>
            <person name="Guigo R."/>
            <person name="Stanke M."/>
            <person name="Alvarado L."/>
            <person name="Amedeo P."/>
            <person name="Antoine C.H."/>
            <person name="Arensburger P."/>
            <person name="Bidwell S.L."/>
            <person name="Crawford M."/>
            <person name="Camaro F."/>
            <person name="Devon K."/>
            <person name="Engels R."/>
            <person name="Hammond M."/>
            <person name="Howarth C."/>
            <person name="Koehrsen M."/>
            <person name="Lawson D."/>
            <person name="Montgomery P."/>
            <person name="Nene V."/>
            <person name="Nusbaum C."/>
            <person name="Puiu D."/>
            <person name="Romero-Severson J."/>
            <person name="Severson D.W."/>
            <person name="Shumway M."/>
            <person name="Sisk P."/>
            <person name="Stolte C."/>
            <person name="Zeng Q."/>
            <person name="Eisenstadt E."/>
            <person name="Fraser-Liggett C."/>
            <person name="Strausberg R."/>
            <person name="Galagan J."/>
            <person name="Birren B."/>
            <person name="Collins F.H."/>
        </authorList>
    </citation>
    <scope>NUCLEOTIDE SEQUENCE [LARGE SCALE GENOMIC DNA]</scope>
    <source>
        <strain evidence="1">JHB</strain>
    </source>
</reference>
<reference evidence="2" key="2">
    <citation type="submission" date="2021-02" db="UniProtKB">
        <authorList>
            <consortium name="EnsemblMetazoa"/>
        </authorList>
    </citation>
    <scope>IDENTIFICATION</scope>
    <source>
        <strain evidence="2">JHB</strain>
    </source>
</reference>
<evidence type="ECO:0000313" key="2">
    <source>
        <dbReference type="EnsemblMetazoa" id="CPIJ014367-PA"/>
    </source>
</evidence>
<evidence type="ECO:0000313" key="3">
    <source>
        <dbReference type="Proteomes" id="UP000002320"/>
    </source>
</evidence>
<dbReference type="EnsemblMetazoa" id="CPIJ014367-RA">
    <property type="protein sequence ID" value="CPIJ014367-PA"/>
    <property type="gene ID" value="CPIJ014367"/>
</dbReference>
<dbReference type="VEuPathDB" id="VectorBase:CQUJHB010975"/>
<dbReference type="EMBL" id="DS232351">
    <property type="protein sequence ID" value="EDS40480.1"/>
    <property type="molecule type" value="Genomic_DNA"/>
</dbReference>
<gene>
    <name evidence="2" type="primary">6047600</name>
    <name evidence="1" type="ORF">CpipJ_CPIJ014367</name>
</gene>
<dbReference type="Proteomes" id="UP000002320">
    <property type="component" value="Unassembled WGS sequence"/>
</dbReference>